<organism evidence="6 7">
    <name type="scientific">Euplotes crassus</name>
    <dbReference type="NCBI Taxonomy" id="5936"/>
    <lineage>
        <taxon>Eukaryota</taxon>
        <taxon>Sar</taxon>
        <taxon>Alveolata</taxon>
        <taxon>Ciliophora</taxon>
        <taxon>Intramacronucleata</taxon>
        <taxon>Spirotrichea</taxon>
        <taxon>Hypotrichia</taxon>
        <taxon>Euplotida</taxon>
        <taxon>Euplotidae</taxon>
        <taxon>Moneuplotes</taxon>
    </lineage>
</organism>
<evidence type="ECO:0000256" key="2">
    <source>
        <dbReference type="ARBA" id="ARBA00022771"/>
    </source>
</evidence>
<feature type="domain" description="SIAH-type" evidence="5">
    <location>
        <begin position="144"/>
        <end position="228"/>
    </location>
</feature>
<keyword evidence="1" id="KW-0479">Metal-binding</keyword>
<evidence type="ECO:0000256" key="1">
    <source>
        <dbReference type="ARBA" id="ARBA00022723"/>
    </source>
</evidence>
<keyword evidence="7" id="KW-1185">Reference proteome</keyword>
<proteinExistence type="predicted"/>
<dbReference type="GO" id="GO:0008270">
    <property type="term" value="F:zinc ion binding"/>
    <property type="evidence" value="ECO:0007669"/>
    <property type="project" value="UniProtKB-KW"/>
</dbReference>
<dbReference type="Proteomes" id="UP001295684">
    <property type="component" value="Unassembled WGS sequence"/>
</dbReference>
<accession>A0AAD1UJ65</accession>
<evidence type="ECO:0000313" key="7">
    <source>
        <dbReference type="Proteomes" id="UP001295684"/>
    </source>
</evidence>
<dbReference type="InterPro" id="IPR013010">
    <property type="entry name" value="Znf_SIAH"/>
</dbReference>
<protein>
    <recommendedName>
        <fullName evidence="5">SIAH-type domain-containing protein</fullName>
    </recommendedName>
</protein>
<reference evidence="6" key="1">
    <citation type="submission" date="2023-07" db="EMBL/GenBank/DDBJ databases">
        <authorList>
            <consortium name="AG Swart"/>
            <person name="Singh M."/>
            <person name="Singh A."/>
            <person name="Seah K."/>
            <person name="Emmerich C."/>
        </authorList>
    </citation>
    <scope>NUCLEOTIDE SEQUENCE</scope>
    <source>
        <strain evidence="6">DP1</strain>
    </source>
</reference>
<evidence type="ECO:0000259" key="5">
    <source>
        <dbReference type="PROSITE" id="PS51081"/>
    </source>
</evidence>
<sequence length="479" mass="56256">MDPFELYHDDQPTDFDLLMEPDLQCEEIGHSDLEEETEPHLHIKLDDNPSEIKVCLHPLKERVHFYKTKKYKKKYSYLGSTENIINSVLCTICDQVMEKGRRCDSCKKAFCNFCMDTKSCPFNCGGTKDNIISINRKIGYVLSKIHFKCVNYERGCSQKLAYKELKIHEKDCEYRAKVCQYCSQPVIALRFITHLEICKQRKKKIKCKFCDFETSFEEIEEHTENCSKKLVQCKYFPKCIYTGSKDNVELHQVECKENQRQCKFCKQDIERTTEDSEEDTHDCLDAINIQIRSAIRNKELCLQRLERRIQERNDMKAAIDEIVKVLTTKQSECIKLSEEAKYYKDEVFKIKKRKQKEQLKKNDGTLQDEGEDFRICTGKRPYICFAKNSEIDPALQKENKCKCPLENQNFKHRYKNRSWVEGNCVSCSHIVCKICKYICDTCKTVICVECKDQCKACHHFVCSKCECLCGNLKVKLLRA</sequence>
<keyword evidence="3" id="KW-0862">Zinc</keyword>
<dbReference type="Gene3D" id="3.30.40.10">
    <property type="entry name" value="Zinc/RING finger domain, C3HC4 (zinc finger)"/>
    <property type="match status" value="2"/>
</dbReference>
<dbReference type="SUPFAM" id="SSF49599">
    <property type="entry name" value="TRAF domain-like"/>
    <property type="match status" value="2"/>
</dbReference>
<dbReference type="InterPro" id="IPR013083">
    <property type="entry name" value="Znf_RING/FYVE/PHD"/>
</dbReference>
<dbReference type="PROSITE" id="PS51081">
    <property type="entry name" value="ZF_SIAH"/>
    <property type="match status" value="1"/>
</dbReference>
<comment type="caution">
    <text evidence="6">The sequence shown here is derived from an EMBL/GenBank/DDBJ whole genome shotgun (WGS) entry which is preliminary data.</text>
</comment>
<dbReference type="AlphaFoldDB" id="A0AAD1UJ65"/>
<dbReference type="EMBL" id="CAMPGE010009338">
    <property type="protein sequence ID" value="CAI2368208.1"/>
    <property type="molecule type" value="Genomic_DNA"/>
</dbReference>
<evidence type="ECO:0000256" key="3">
    <source>
        <dbReference type="ARBA" id="ARBA00022833"/>
    </source>
</evidence>
<evidence type="ECO:0000313" key="6">
    <source>
        <dbReference type="EMBL" id="CAI2368208.1"/>
    </source>
</evidence>
<gene>
    <name evidence="6" type="ORF">ECRASSUSDP1_LOCUS9499</name>
</gene>
<keyword evidence="2 4" id="KW-0863">Zinc-finger</keyword>
<evidence type="ECO:0000256" key="4">
    <source>
        <dbReference type="PROSITE-ProRule" id="PRU00455"/>
    </source>
</evidence>
<name>A0AAD1UJ65_EUPCR</name>